<dbReference type="SMART" id="SM00320">
    <property type="entry name" value="WD40"/>
    <property type="match status" value="7"/>
</dbReference>
<dbReference type="InterPro" id="IPR001680">
    <property type="entry name" value="WD40_rpt"/>
</dbReference>
<dbReference type="Pfam" id="PF00400">
    <property type="entry name" value="WD40"/>
    <property type="match status" value="6"/>
</dbReference>
<evidence type="ECO:0000256" key="1">
    <source>
        <dbReference type="ARBA" id="ARBA00022574"/>
    </source>
</evidence>
<feature type="region of interest" description="Disordered" evidence="4">
    <location>
        <begin position="13"/>
        <end position="66"/>
    </location>
</feature>
<organism evidence="5 7">
    <name type="scientific">Punica granatum</name>
    <name type="common">Pomegranate</name>
    <dbReference type="NCBI Taxonomy" id="22663"/>
    <lineage>
        <taxon>Eukaryota</taxon>
        <taxon>Viridiplantae</taxon>
        <taxon>Streptophyta</taxon>
        <taxon>Embryophyta</taxon>
        <taxon>Tracheophyta</taxon>
        <taxon>Spermatophyta</taxon>
        <taxon>Magnoliopsida</taxon>
        <taxon>eudicotyledons</taxon>
        <taxon>Gunneridae</taxon>
        <taxon>Pentapetalae</taxon>
        <taxon>rosids</taxon>
        <taxon>malvids</taxon>
        <taxon>Myrtales</taxon>
        <taxon>Lythraceae</taxon>
        <taxon>Punica</taxon>
    </lineage>
</organism>
<dbReference type="Proteomes" id="UP000197138">
    <property type="component" value="Unassembled WGS sequence"/>
</dbReference>
<dbReference type="PRINTS" id="PR00320">
    <property type="entry name" value="GPROTEINBRPT"/>
</dbReference>
<keyword evidence="1 3" id="KW-0853">WD repeat</keyword>
<dbReference type="PROSITE" id="PS50294">
    <property type="entry name" value="WD_REPEATS_REGION"/>
    <property type="match status" value="4"/>
</dbReference>
<feature type="repeat" description="WD" evidence="3">
    <location>
        <begin position="75"/>
        <end position="105"/>
    </location>
</feature>
<evidence type="ECO:0000313" key="6">
    <source>
        <dbReference type="EMBL" id="PKI56209.1"/>
    </source>
</evidence>
<feature type="repeat" description="WD" evidence="3">
    <location>
        <begin position="352"/>
        <end position="381"/>
    </location>
</feature>
<proteinExistence type="predicted"/>
<dbReference type="CDD" id="cd00200">
    <property type="entry name" value="WD40"/>
    <property type="match status" value="1"/>
</dbReference>
<evidence type="ECO:0000256" key="3">
    <source>
        <dbReference type="PROSITE-ProRule" id="PRU00221"/>
    </source>
</evidence>
<dbReference type="PROSITE" id="PS50082">
    <property type="entry name" value="WD_REPEATS_2"/>
    <property type="match status" value="5"/>
</dbReference>
<dbReference type="PANTHER" id="PTHR22844:SF387">
    <property type="entry name" value="F3I6.5 PROTEIN"/>
    <property type="match status" value="1"/>
</dbReference>
<feature type="repeat" description="WD" evidence="3">
    <location>
        <begin position="247"/>
        <end position="279"/>
    </location>
</feature>
<dbReference type="STRING" id="22663.A0A218WU40"/>
<feature type="repeat" description="WD" evidence="3">
    <location>
        <begin position="204"/>
        <end position="245"/>
    </location>
</feature>
<dbReference type="InterPro" id="IPR036322">
    <property type="entry name" value="WD40_repeat_dom_sf"/>
</dbReference>
<dbReference type="PANTHER" id="PTHR22844">
    <property type="entry name" value="F-BOX AND WD40 DOMAIN PROTEIN"/>
    <property type="match status" value="1"/>
</dbReference>
<dbReference type="EMBL" id="MTKT01003224">
    <property type="protein sequence ID" value="OWM76019.1"/>
    <property type="molecule type" value="Genomic_DNA"/>
</dbReference>
<dbReference type="InterPro" id="IPR015943">
    <property type="entry name" value="WD40/YVTN_repeat-like_dom_sf"/>
</dbReference>
<feature type="compositionally biased region" description="Low complexity" evidence="4">
    <location>
        <begin position="31"/>
        <end position="50"/>
    </location>
</feature>
<keyword evidence="2" id="KW-0677">Repeat</keyword>
<dbReference type="Proteomes" id="UP000233551">
    <property type="component" value="Unassembled WGS sequence"/>
</dbReference>
<reference evidence="7" key="1">
    <citation type="journal article" date="2017" name="Plant J.">
        <title>The pomegranate (Punica granatum L.) genome and the genomics of punicalagin biosynthesis.</title>
        <authorList>
            <person name="Qin G."/>
            <person name="Xu C."/>
            <person name="Ming R."/>
            <person name="Tang H."/>
            <person name="Guyot R."/>
            <person name="Kramer E.M."/>
            <person name="Hu Y."/>
            <person name="Yi X."/>
            <person name="Qi Y."/>
            <person name="Xu X."/>
            <person name="Gao Z."/>
            <person name="Pan H."/>
            <person name="Jian J."/>
            <person name="Tian Y."/>
            <person name="Yue Z."/>
            <person name="Xu Y."/>
        </authorList>
    </citation>
    <scope>NUCLEOTIDE SEQUENCE [LARGE SCALE GENOMIC DNA]</scope>
    <source>
        <strain evidence="7">cv. Dabenzi</strain>
    </source>
</reference>
<feature type="repeat" description="WD" evidence="3">
    <location>
        <begin position="298"/>
        <end position="330"/>
    </location>
</feature>
<evidence type="ECO:0000313" key="8">
    <source>
        <dbReference type="Proteomes" id="UP000233551"/>
    </source>
</evidence>
<dbReference type="SUPFAM" id="SSF50978">
    <property type="entry name" value="WD40 repeat-like"/>
    <property type="match status" value="1"/>
</dbReference>
<dbReference type="OrthoDB" id="674604at2759"/>
<protein>
    <submittedName>
        <fullName evidence="5">Uncharacterized protein</fullName>
    </submittedName>
</protein>
<dbReference type="Gene3D" id="2.130.10.10">
    <property type="entry name" value="YVTN repeat-like/Quinoprotein amine dehydrogenase"/>
    <property type="match status" value="2"/>
</dbReference>
<accession>A0A218WU40</accession>
<evidence type="ECO:0000313" key="5">
    <source>
        <dbReference type="EMBL" id="OWM76019.1"/>
    </source>
</evidence>
<dbReference type="AlphaFoldDB" id="A0A218WU40"/>
<comment type="caution">
    <text evidence="5">The sequence shown here is derived from an EMBL/GenBank/DDBJ whole genome shotgun (WGS) entry which is preliminary data.</text>
</comment>
<name>A0A218WU40_PUNGR</name>
<reference evidence="5" key="2">
    <citation type="submission" date="2017-06" db="EMBL/GenBank/DDBJ databases">
        <title>The pomegranate genome and the genomics of punicalagin biosynthesis.</title>
        <authorList>
            <person name="Xu C."/>
        </authorList>
    </citation>
    <scope>NUCLEOTIDE SEQUENCE [LARGE SCALE GENOMIC DNA]</scope>
    <source>
        <tissue evidence="5">Fresh leaf</tissue>
    </source>
</reference>
<evidence type="ECO:0000313" key="7">
    <source>
        <dbReference type="Proteomes" id="UP000197138"/>
    </source>
</evidence>
<dbReference type="EMBL" id="PGOL01001616">
    <property type="protein sequence ID" value="PKI56209.1"/>
    <property type="molecule type" value="Genomic_DNA"/>
</dbReference>
<dbReference type="InterPro" id="IPR045182">
    <property type="entry name" value="JINGUBANG-like"/>
</dbReference>
<sequence length="444" mass="47974">MGLLPCPLPCHNSHNSSDSHHSDHHLRHFESLSSSSSLSSQSSLPSVPSLNPQAPLSSPPRQPSPAAHHLCLATLKGHSSYVSFLALAGKSLLSASSDGEIRFWNRHPADDSDIGGNNNNNNNNNNLAVVTGSAVKSVVVLGDRLITAHQDHKIRVWKADDGRDPSAHQVYRFVTALPTLTDRLTRIFSAKNYVEVRRHKKCTWVHHVDAVSALALSSDHSLLYSVSWDRTLKVWRTSDFKCLESINKAHEDAINAVVVSSGPDGLLCTGSADTKIKVWARRRDGEKAHMVHSLVATLEKHKSAVNALALSGDGRILYSGACDRSILVWEREGDDTGTEGEPRVNMVVVGALRGHAKSILCLTVVSDLVISGSADKTIRVWRREAGTSYSCLVALAGHTRPVKCIAAAAATSGDDEGSSGSCYEVYSGGLDCSVKVWQVWVPRI</sequence>
<dbReference type="InterPro" id="IPR020472">
    <property type="entry name" value="WD40_PAC1"/>
</dbReference>
<gene>
    <name evidence="5" type="ORF">CDL15_Pgr009664</name>
    <name evidence="6" type="ORF">CRG98_023404</name>
</gene>
<keyword evidence="8" id="KW-1185">Reference proteome</keyword>
<reference evidence="6 8" key="3">
    <citation type="submission" date="2017-11" db="EMBL/GenBank/DDBJ databases">
        <title>De-novo sequencing of pomegranate (Punica granatum L.) genome.</title>
        <authorList>
            <person name="Akparov Z."/>
            <person name="Amiraslanov A."/>
            <person name="Hajiyeva S."/>
            <person name="Abbasov M."/>
            <person name="Kaur K."/>
            <person name="Hamwieh A."/>
            <person name="Solovyev V."/>
            <person name="Salamov A."/>
            <person name="Braich B."/>
            <person name="Kosarev P."/>
            <person name="Mahmoud A."/>
            <person name="Hajiyev E."/>
            <person name="Babayeva S."/>
            <person name="Izzatullayeva V."/>
            <person name="Mammadov A."/>
            <person name="Mammadov A."/>
            <person name="Sharifova S."/>
            <person name="Ojaghi J."/>
            <person name="Eynullazada K."/>
            <person name="Bayramov B."/>
            <person name="Abdulazimova A."/>
            <person name="Shahmuradov I."/>
        </authorList>
    </citation>
    <scope>NUCLEOTIDE SEQUENCE [LARGE SCALE GENOMIC DNA]</scope>
    <source>
        <strain evidence="6">AG2017</strain>
        <strain evidence="8">cv. AG2017</strain>
        <tissue evidence="6">Leaf</tissue>
    </source>
</reference>
<evidence type="ECO:0000256" key="2">
    <source>
        <dbReference type="ARBA" id="ARBA00022737"/>
    </source>
</evidence>
<dbReference type="GeneID" id="116210061"/>
<evidence type="ECO:0000256" key="4">
    <source>
        <dbReference type="SAM" id="MobiDB-lite"/>
    </source>
</evidence>